<evidence type="ECO:0000256" key="3">
    <source>
        <dbReference type="ARBA" id="ARBA00022989"/>
    </source>
</evidence>
<feature type="compositionally biased region" description="Polar residues" evidence="6">
    <location>
        <begin position="16"/>
        <end position="31"/>
    </location>
</feature>
<evidence type="ECO:0000259" key="8">
    <source>
        <dbReference type="PROSITE" id="PS50076"/>
    </source>
</evidence>
<dbReference type="PANTHER" id="PTHR45283:SF1">
    <property type="entry name" value="NAD(P)H-QUINONE OXIDOREDUCTASE SUBUNIT T, CHLOROPLASTIC"/>
    <property type="match status" value="1"/>
</dbReference>
<dbReference type="InterPro" id="IPR018253">
    <property type="entry name" value="DnaJ_domain_CS"/>
</dbReference>
<dbReference type="OMA" id="KRRFYDW"/>
<organism evidence="9 10">
    <name type="scientific">Papaver somniferum</name>
    <name type="common">Opium poppy</name>
    <dbReference type="NCBI Taxonomy" id="3469"/>
    <lineage>
        <taxon>Eukaryota</taxon>
        <taxon>Viridiplantae</taxon>
        <taxon>Streptophyta</taxon>
        <taxon>Embryophyta</taxon>
        <taxon>Tracheophyta</taxon>
        <taxon>Spermatophyta</taxon>
        <taxon>Magnoliopsida</taxon>
        <taxon>Ranunculales</taxon>
        <taxon>Papaveraceae</taxon>
        <taxon>Papaveroideae</taxon>
        <taxon>Papaver</taxon>
    </lineage>
</organism>
<dbReference type="Gene3D" id="1.10.287.110">
    <property type="entry name" value="DnaJ domain"/>
    <property type="match status" value="1"/>
</dbReference>
<comment type="subcellular location">
    <subcellularLocation>
        <location evidence="1">Membrane</location>
        <topology evidence="1">Single-pass membrane protein</topology>
    </subcellularLocation>
</comment>
<keyword evidence="10" id="KW-1185">Reference proteome</keyword>
<evidence type="ECO:0000313" key="9">
    <source>
        <dbReference type="EMBL" id="RZC54184.1"/>
    </source>
</evidence>
<dbReference type="Gramene" id="RZC54184">
    <property type="protein sequence ID" value="RZC54184"/>
    <property type="gene ID" value="C5167_013037"/>
</dbReference>
<dbReference type="STRING" id="3469.A0A4Y7IZ72"/>
<dbReference type="SUPFAM" id="SSF46565">
    <property type="entry name" value="Chaperone J-domain"/>
    <property type="match status" value="1"/>
</dbReference>
<dbReference type="PRINTS" id="PR00625">
    <property type="entry name" value="JDOMAIN"/>
</dbReference>
<evidence type="ECO:0000256" key="7">
    <source>
        <dbReference type="SAM" id="Phobius"/>
    </source>
</evidence>
<evidence type="ECO:0000256" key="6">
    <source>
        <dbReference type="SAM" id="MobiDB-lite"/>
    </source>
</evidence>
<dbReference type="Pfam" id="PF00226">
    <property type="entry name" value="DnaJ"/>
    <property type="match status" value="1"/>
</dbReference>
<feature type="region of interest" description="Disordered" evidence="6">
    <location>
        <begin position="1"/>
        <end position="31"/>
    </location>
</feature>
<gene>
    <name evidence="9" type="ORF">C5167_013037</name>
</gene>
<dbReference type="PROSITE" id="PS50076">
    <property type="entry name" value="DNAJ_2"/>
    <property type="match status" value="1"/>
</dbReference>
<dbReference type="Proteomes" id="UP000316621">
    <property type="component" value="Chromosome 3"/>
</dbReference>
<reference evidence="9 10" key="1">
    <citation type="journal article" date="2018" name="Science">
        <title>The opium poppy genome and morphinan production.</title>
        <authorList>
            <person name="Guo L."/>
            <person name="Winzer T."/>
            <person name="Yang X."/>
            <person name="Li Y."/>
            <person name="Ning Z."/>
            <person name="He Z."/>
            <person name="Teodor R."/>
            <person name="Lu Y."/>
            <person name="Bowser T.A."/>
            <person name="Graham I.A."/>
            <person name="Ye K."/>
        </authorList>
    </citation>
    <scope>NUCLEOTIDE SEQUENCE [LARGE SCALE GENOMIC DNA]</scope>
    <source>
        <strain evidence="10">cv. HN1</strain>
        <tissue evidence="9">Leaves</tissue>
    </source>
</reference>
<keyword evidence="4 7" id="KW-0472">Membrane</keyword>
<evidence type="ECO:0000256" key="5">
    <source>
        <dbReference type="ARBA" id="ARBA00023186"/>
    </source>
</evidence>
<sequence>MAASTATLPPAFPPSLKNNSRRVPTQRRFGSNISKPIKTVISMRRSRLVFHHVCRAAASSAEGESGSSPSNQQKPINRAPPGVDTRIHWDNLEDGWIGGSTTTNSSQSTKNETGGEGKYSSQQESFLGQDFPDLLNSASNDSHYQFLGISAEADLEEIRAAYRRLSKEYHPDTTLLPLKTASEKFMKLRDIYDILSNEETRRFYDWTLAQEAASRQAEKMRIKFEDPYEQEVKRYVPQPDLVDRLGGKNLQLSDQAMSALTFDAAILVFSIFCIVYVAFFKDQ</sequence>
<dbReference type="PANTHER" id="PTHR45283">
    <property type="entry name" value="NAD(P)H-QUINONE OXIDOREDUCTASE SUBUNIT T, CHLOROPLASTIC"/>
    <property type="match status" value="1"/>
</dbReference>
<dbReference type="OrthoDB" id="445556at2759"/>
<dbReference type="SMART" id="SM00271">
    <property type="entry name" value="DnaJ"/>
    <property type="match status" value="1"/>
</dbReference>
<dbReference type="FunFam" id="1.10.287.110:FF:000087">
    <property type="entry name" value="DnaJ homolog subfamily C member 4"/>
    <property type="match status" value="1"/>
</dbReference>
<feature type="region of interest" description="Disordered" evidence="6">
    <location>
        <begin position="59"/>
        <end position="122"/>
    </location>
</feature>
<dbReference type="EMBL" id="CM010717">
    <property type="protein sequence ID" value="RZC54184.1"/>
    <property type="molecule type" value="Genomic_DNA"/>
</dbReference>
<name>A0A4Y7IZ72_PAPSO</name>
<keyword evidence="5" id="KW-0143">Chaperone</keyword>
<feature type="compositionally biased region" description="Low complexity" evidence="6">
    <location>
        <begin position="59"/>
        <end position="68"/>
    </location>
</feature>
<accession>A0A4Y7IZ72</accession>
<dbReference type="InterPro" id="IPR044618">
    <property type="entry name" value="NdhT-like"/>
</dbReference>
<feature type="transmembrane region" description="Helical" evidence="7">
    <location>
        <begin position="259"/>
        <end position="280"/>
    </location>
</feature>
<evidence type="ECO:0000256" key="4">
    <source>
        <dbReference type="ARBA" id="ARBA00023136"/>
    </source>
</evidence>
<evidence type="ECO:0000313" key="10">
    <source>
        <dbReference type="Proteomes" id="UP000316621"/>
    </source>
</evidence>
<dbReference type="InterPro" id="IPR036869">
    <property type="entry name" value="J_dom_sf"/>
</dbReference>
<dbReference type="CDD" id="cd06257">
    <property type="entry name" value="DnaJ"/>
    <property type="match status" value="1"/>
</dbReference>
<dbReference type="AlphaFoldDB" id="A0A4Y7IZ72"/>
<keyword evidence="2 7" id="KW-0812">Transmembrane</keyword>
<dbReference type="GO" id="GO:0016020">
    <property type="term" value="C:membrane"/>
    <property type="evidence" value="ECO:0007669"/>
    <property type="project" value="UniProtKB-SubCell"/>
</dbReference>
<feature type="compositionally biased region" description="Low complexity" evidence="6">
    <location>
        <begin position="100"/>
        <end position="109"/>
    </location>
</feature>
<evidence type="ECO:0000256" key="2">
    <source>
        <dbReference type="ARBA" id="ARBA00022692"/>
    </source>
</evidence>
<dbReference type="InterPro" id="IPR001623">
    <property type="entry name" value="DnaJ_domain"/>
</dbReference>
<protein>
    <recommendedName>
        <fullName evidence="8">J domain-containing protein</fullName>
    </recommendedName>
</protein>
<evidence type="ECO:0000256" key="1">
    <source>
        <dbReference type="ARBA" id="ARBA00004167"/>
    </source>
</evidence>
<keyword evidence="3 7" id="KW-1133">Transmembrane helix</keyword>
<feature type="domain" description="J" evidence="8">
    <location>
        <begin position="142"/>
        <end position="208"/>
    </location>
</feature>
<proteinExistence type="predicted"/>
<dbReference type="PROSITE" id="PS00636">
    <property type="entry name" value="DNAJ_1"/>
    <property type="match status" value="1"/>
</dbReference>